<dbReference type="EMBL" id="CAUYUJ010014567">
    <property type="protein sequence ID" value="CAK0843294.1"/>
    <property type="molecule type" value="Genomic_DNA"/>
</dbReference>
<dbReference type="Proteomes" id="UP001189429">
    <property type="component" value="Unassembled WGS sequence"/>
</dbReference>
<comment type="caution">
    <text evidence="2">The sequence shown here is derived from an EMBL/GenBank/DDBJ whole genome shotgun (WGS) entry which is preliminary data.</text>
</comment>
<keyword evidence="1" id="KW-0812">Transmembrane</keyword>
<feature type="transmembrane region" description="Helical" evidence="1">
    <location>
        <begin position="82"/>
        <end position="103"/>
    </location>
</feature>
<name>A0ABN9TC63_9DINO</name>
<sequence length="117" mass="13542">MVDREDARTLHRRTPTVESRWTCQLCSQSRNTESMESCMTCLVTARGHRPEKYQQRLKELRQDWNQHGYDADDVEPAWGDSWALYLGVGLLVAVVGLLAWAIYEDSREQQLIDGTEL</sequence>
<evidence type="ECO:0008006" key="4">
    <source>
        <dbReference type="Google" id="ProtNLM"/>
    </source>
</evidence>
<evidence type="ECO:0000256" key="1">
    <source>
        <dbReference type="SAM" id="Phobius"/>
    </source>
</evidence>
<keyword evidence="1" id="KW-1133">Transmembrane helix</keyword>
<reference evidence="2" key="1">
    <citation type="submission" date="2023-10" db="EMBL/GenBank/DDBJ databases">
        <authorList>
            <person name="Chen Y."/>
            <person name="Shah S."/>
            <person name="Dougan E. K."/>
            <person name="Thang M."/>
            <person name="Chan C."/>
        </authorList>
    </citation>
    <scope>NUCLEOTIDE SEQUENCE [LARGE SCALE GENOMIC DNA]</scope>
</reference>
<evidence type="ECO:0000313" key="2">
    <source>
        <dbReference type="EMBL" id="CAK0843294.1"/>
    </source>
</evidence>
<gene>
    <name evidence="2" type="ORF">PCOR1329_LOCUS37683</name>
</gene>
<keyword evidence="1" id="KW-0472">Membrane</keyword>
<keyword evidence="3" id="KW-1185">Reference proteome</keyword>
<accession>A0ABN9TC63</accession>
<proteinExistence type="predicted"/>
<organism evidence="2 3">
    <name type="scientific">Prorocentrum cordatum</name>
    <dbReference type="NCBI Taxonomy" id="2364126"/>
    <lineage>
        <taxon>Eukaryota</taxon>
        <taxon>Sar</taxon>
        <taxon>Alveolata</taxon>
        <taxon>Dinophyceae</taxon>
        <taxon>Prorocentrales</taxon>
        <taxon>Prorocentraceae</taxon>
        <taxon>Prorocentrum</taxon>
    </lineage>
</organism>
<evidence type="ECO:0000313" key="3">
    <source>
        <dbReference type="Proteomes" id="UP001189429"/>
    </source>
</evidence>
<protein>
    <recommendedName>
        <fullName evidence="4">RanBP2-type domain-containing protein</fullName>
    </recommendedName>
</protein>